<reference evidence="3 4" key="1">
    <citation type="submission" date="2019-04" db="EMBL/GenBank/DDBJ databases">
        <authorList>
            <person name="Alioto T."/>
            <person name="Alioto T."/>
        </authorList>
    </citation>
    <scope>NUCLEOTIDE SEQUENCE [LARGE SCALE GENOMIC DNA]</scope>
</reference>
<protein>
    <submittedName>
        <fullName evidence="3">Uncharacterized protein</fullName>
    </submittedName>
</protein>
<evidence type="ECO:0000313" key="4">
    <source>
        <dbReference type="Proteomes" id="UP000335636"/>
    </source>
</evidence>
<dbReference type="Proteomes" id="UP000662637">
    <property type="component" value="Unassembled WGS sequence"/>
</dbReference>
<organism evidence="3 4">
    <name type="scientific">Marmota monax</name>
    <name type="common">Woodchuck</name>
    <dbReference type="NCBI Taxonomy" id="9995"/>
    <lineage>
        <taxon>Eukaryota</taxon>
        <taxon>Metazoa</taxon>
        <taxon>Chordata</taxon>
        <taxon>Craniata</taxon>
        <taxon>Vertebrata</taxon>
        <taxon>Euteleostomi</taxon>
        <taxon>Mammalia</taxon>
        <taxon>Eutheria</taxon>
        <taxon>Euarchontoglires</taxon>
        <taxon>Glires</taxon>
        <taxon>Rodentia</taxon>
        <taxon>Sciuromorpha</taxon>
        <taxon>Sciuridae</taxon>
        <taxon>Xerinae</taxon>
        <taxon>Marmotini</taxon>
        <taxon>Marmota</taxon>
    </lineage>
</organism>
<accession>A0A5E4CXT4</accession>
<name>A0A5E4CXT4_MARMO</name>
<evidence type="ECO:0000313" key="2">
    <source>
        <dbReference type="EMBL" id="KAF7470297.1"/>
    </source>
</evidence>
<evidence type="ECO:0000313" key="3">
    <source>
        <dbReference type="EMBL" id="VTJ86648.1"/>
    </source>
</evidence>
<proteinExistence type="predicted"/>
<evidence type="ECO:0000256" key="1">
    <source>
        <dbReference type="SAM" id="MobiDB-lite"/>
    </source>
</evidence>
<dbReference type="EMBL" id="WJEC01007544">
    <property type="protein sequence ID" value="KAF7470297.1"/>
    <property type="molecule type" value="Genomic_DNA"/>
</dbReference>
<gene>
    <name evidence="2" type="ORF">GHT09_018353</name>
    <name evidence="3" type="ORF">MONAX_5E039218</name>
</gene>
<dbReference type="AlphaFoldDB" id="A0A5E4CXT4"/>
<feature type="region of interest" description="Disordered" evidence="1">
    <location>
        <begin position="1"/>
        <end position="77"/>
    </location>
</feature>
<sequence>MTSAAAPGFLQRPINRAPPCPVQLPSPLFQGRQPAKELTPGQTVSPLDRRDLPGHQHRHRSHFVPGKLNPKQGHRVP</sequence>
<dbReference type="Proteomes" id="UP000335636">
    <property type="component" value="Unassembled WGS sequence"/>
</dbReference>
<reference evidence="2" key="2">
    <citation type="submission" date="2020-08" db="EMBL/GenBank/DDBJ databases">
        <authorList>
            <person name="Shumante A."/>
            <person name="Zimin A.V."/>
            <person name="Puiu D."/>
            <person name="Salzberg S.L."/>
        </authorList>
    </citation>
    <scope>NUCLEOTIDE SEQUENCE</scope>
    <source>
        <strain evidence="2">WC2-LM</strain>
        <tissue evidence="2">Liver</tissue>
    </source>
</reference>
<keyword evidence="4" id="KW-1185">Reference proteome</keyword>
<dbReference type="EMBL" id="CABDUW010002395">
    <property type="protein sequence ID" value="VTJ86648.1"/>
    <property type="molecule type" value="Genomic_DNA"/>
</dbReference>